<dbReference type="Gene3D" id="1.20.5.1930">
    <property type="match status" value="1"/>
</dbReference>
<sequence length="383" mass="39759">MSWGRAGDLAVTCTFAAMAGVGAVVALHDGGSGWRAGAVCAAELLAVAALTLRRQRPLPVLAVVTVLGAAAAAVADRTTIGPLLPAVALYTLASRRSWQTSAAAGAGVLCCYALGERAGRTHTPEQYVVLAALLLVAVTVGLYAGERRAALETASARAEQAERERLLLAERAVLSQRVWIARELHDVIGHHVSLLVVQAGAVRSTLPGDHPGYPVLTSMIEGGREAMTEMRRLVAVLGDPRDESDGGDPAGGPPPGLDDVSVLCERLRTAGLPVQLAVDVSGPLTRTAGITAYRIVQEALTNVVKHAGQVPTRVEIRGDGRLLDLRVTNSRPSAPPDDRLGSGGHGLEGIRHRTALFGGELAAGHVPGGGFALRATLRLRGEP</sequence>
<feature type="domain" description="Signal transduction histidine kinase subgroup 3 dimerisation and phosphoacceptor" evidence="13">
    <location>
        <begin position="177"/>
        <end position="240"/>
    </location>
</feature>
<evidence type="ECO:0000259" key="13">
    <source>
        <dbReference type="Pfam" id="PF07730"/>
    </source>
</evidence>
<evidence type="ECO:0000256" key="11">
    <source>
        <dbReference type="SAM" id="Phobius"/>
    </source>
</evidence>
<dbReference type="Pfam" id="PF02518">
    <property type="entry name" value="HATPase_c"/>
    <property type="match status" value="1"/>
</dbReference>
<evidence type="ECO:0000256" key="5">
    <source>
        <dbReference type="ARBA" id="ARBA00022741"/>
    </source>
</evidence>
<keyword evidence="6" id="KW-0418">Kinase</keyword>
<dbReference type="Proteomes" id="UP000778578">
    <property type="component" value="Unassembled WGS sequence"/>
</dbReference>
<comment type="caution">
    <text evidence="15">The sequence shown here is derived from an EMBL/GenBank/DDBJ whole genome shotgun (WGS) entry which is preliminary data.</text>
</comment>
<keyword evidence="3" id="KW-0597">Phosphoprotein</keyword>
<evidence type="ECO:0000256" key="6">
    <source>
        <dbReference type="ARBA" id="ARBA00022777"/>
    </source>
</evidence>
<dbReference type="InterPro" id="IPR003594">
    <property type="entry name" value="HATPase_dom"/>
</dbReference>
<dbReference type="PANTHER" id="PTHR24421:SF10">
    <property type="entry name" value="NITRATE_NITRITE SENSOR PROTEIN NARQ"/>
    <property type="match status" value="1"/>
</dbReference>
<feature type="transmembrane region" description="Helical" evidence="11">
    <location>
        <begin position="98"/>
        <end position="115"/>
    </location>
</feature>
<keyword evidence="16" id="KW-1185">Reference proteome</keyword>
<keyword evidence="4" id="KW-0808">Transferase</keyword>
<dbReference type="RefSeq" id="WP_222959612.1">
    <property type="nucleotide sequence ID" value="NZ_JAINZZ010000001.1"/>
</dbReference>
<dbReference type="Gene3D" id="3.30.565.10">
    <property type="entry name" value="Histidine kinase-like ATPase, C-terminal domain"/>
    <property type="match status" value="1"/>
</dbReference>
<feature type="region of interest" description="Disordered" evidence="10">
    <location>
        <begin position="239"/>
        <end position="258"/>
    </location>
</feature>
<feature type="transmembrane region" description="Helical" evidence="11">
    <location>
        <begin position="33"/>
        <end position="51"/>
    </location>
</feature>
<comment type="catalytic activity">
    <reaction evidence="1">
        <text>ATP + protein L-histidine = ADP + protein N-phospho-L-histidine.</text>
        <dbReference type="EC" id="2.7.13.3"/>
    </reaction>
</comment>
<keyword evidence="9" id="KW-0175">Coiled coil</keyword>
<feature type="domain" description="Histidine kinase/HSP90-like ATPase" evidence="12">
    <location>
        <begin position="292"/>
        <end position="380"/>
    </location>
</feature>
<gene>
    <name evidence="15" type="ORF">K7862_01700</name>
</gene>
<dbReference type="Pfam" id="PF23539">
    <property type="entry name" value="DUF7134"/>
    <property type="match status" value="1"/>
</dbReference>
<dbReference type="PANTHER" id="PTHR24421">
    <property type="entry name" value="NITRATE/NITRITE SENSOR PROTEIN NARX-RELATED"/>
    <property type="match status" value="1"/>
</dbReference>
<protein>
    <recommendedName>
        <fullName evidence="2">histidine kinase</fullName>
        <ecNumber evidence="2">2.7.13.3</ecNumber>
    </recommendedName>
</protein>
<evidence type="ECO:0000256" key="10">
    <source>
        <dbReference type="SAM" id="MobiDB-lite"/>
    </source>
</evidence>
<proteinExistence type="predicted"/>
<dbReference type="InterPro" id="IPR036890">
    <property type="entry name" value="HATPase_C_sf"/>
</dbReference>
<accession>A0ABS7PZN9</accession>
<keyword evidence="7" id="KW-0067">ATP-binding</keyword>
<evidence type="ECO:0000259" key="14">
    <source>
        <dbReference type="Pfam" id="PF23539"/>
    </source>
</evidence>
<evidence type="ECO:0000256" key="1">
    <source>
        <dbReference type="ARBA" id="ARBA00000085"/>
    </source>
</evidence>
<dbReference type="InterPro" id="IPR011712">
    <property type="entry name" value="Sig_transdc_His_kin_sub3_dim/P"/>
</dbReference>
<reference evidence="15 16" key="1">
    <citation type="submission" date="2021-08" db="EMBL/GenBank/DDBJ databases">
        <title>WGS of actinomycetes from Thailand.</title>
        <authorList>
            <person name="Thawai C."/>
        </authorList>
    </citation>
    <scope>NUCLEOTIDE SEQUENCE [LARGE SCALE GENOMIC DNA]</scope>
    <source>
        <strain evidence="15 16">PLK6-54</strain>
    </source>
</reference>
<name>A0ABS7PZN9_9ACTN</name>
<dbReference type="InterPro" id="IPR055558">
    <property type="entry name" value="DUF7134"/>
</dbReference>
<evidence type="ECO:0000256" key="4">
    <source>
        <dbReference type="ARBA" id="ARBA00022679"/>
    </source>
</evidence>
<keyword evidence="11" id="KW-0812">Transmembrane</keyword>
<evidence type="ECO:0000256" key="7">
    <source>
        <dbReference type="ARBA" id="ARBA00022840"/>
    </source>
</evidence>
<dbReference type="SUPFAM" id="SSF55874">
    <property type="entry name" value="ATPase domain of HSP90 chaperone/DNA topoisomerase II/histidine kinase"/>
    <property type="match status" value="1"/>
</dbReference>
<dbReference type="InterPro" id="IPR050482">
    <property type="entry name" value="Sensor_HK_TwoCompSys"/>
</dbReference>
<keyword evidence="5" id="KW-0547">Nucleotide-binding</keyword>
<dbReference type="CDD" id="cd16917">
    <property type="entry name" value="HATPase_UhpB-NarQ-NarX-like"/>
    <property type="match status" value="1"/>
</dbReference>
<evidence type="ECO:0000256" key="9">
    <source>
        <dbReference type="SAM" id="Coils"/>
    </source>
</evidence>
<evidence type="ECO:0000313" key="16">
    <source>
        <dbReference type="Proteomes" id="UP000778578"/>
    </source>
</evidence>
<evidence type="ECO:0000313" key="15">
    <source>
        <dbReference type="EMBL" id="MBY8876354.1"/>
    </source>
</evidence>
<organism evidence="15 16">
    <name type="scientific">Actinacidiphila acidipaludis</name>
    <dbReference type="NCBI Taxonomy" id="2873382"/>
    <lineage>
        <taxon>Bacteria</taxon>
        <taxon>Bacillati</taxon>
        <taxon>Actinomycetota</taxon>
        <taxon>Actinomycetes</taxon>
        <taxon>Kitasatosporales</taxon>
        <taxon>Streptomycetaceae</taxon>
        <taxon>Actinacidiphila</taxon>
    </lineage>
</organism>
<dbReference type="EC" id="2.7.13.3" evidence="2"/>
<feature type="coiled-coil region" evidence="9">
    <location>
        <begin position="144"/>
        <end position="171"/>
    </location>
</feature>
<evidence type="ECO:0000256" key="3">
    <source>
        <dbReference type="ARBA" id="ARBA00022553"/>
    </source>
</evidence>
<feature type="domain" description="DUF7134" evidence="14">
    <location>
        <begin position="3"/>
        <end position="141"/>
    </location>
</feature>
<evidence type="ECO:0000256" key="2">
    <source>
        <dbReference type="ARBA" id="ARBA00012438"/>
    </source>
</evidence>
<feature type="transmembrane region" description="Helical" evidence="11">
    <location>
        <begin position="7"/>
        <end position="27"/>
    </location>
</feature>
<evidence type="ECO:0000256" key="8">
    <source>
        <dbReference type="ARBA" id="ARBA00023012"/>
    </source>
</evidence>
<keyword evidence="8" id="KW-0902">Two-component regulatory system</keyword>
<keyword evidence="11" id="KW-1133">Transmembrane helix</keyword>
<dbReference type="Pfam" id="PF07730">
    <property type="entry name" value="HisKA_3"/>
    <property type="match status" value="1"/>
</dbReference>
<evidence type="ECO:0000259" key="12">
    <source>
        <dbReference type="Pfam" id="PF02518"/>
    </source>
</evidence>
<keyword evidence="11" id="KW-0472">Membrane</keyword>
<feature type="transmembrane region" description="Helical" evidence="11">
    <location>
        <begin position="127"/>
        <end position="145"/>
    </location>
</feature>
<dbReference type="EMBL" id="JAINZZ010000001">
    <property type="protein sequence ID" value="MBY8876354.1"/>
    <property type="molecule type" value="Genomic_DNA"/>
</dbReference>
<feature type="transmembrane region" description="Helical" evidence="11">
    <location>
        <begin position="58"/>
        <end position="75"/>
    </location>
</feature>